<dbReference type="Proteomes" id="UP000036771">
    <property type="component" value="Unassembled WGS sequence"/>
</dbReference>
<sequence length="285" mass="31731">MSILYIDGLDTIVDKYNTYIVDLWGVIHDGTKTYPKVEDCLIELQRRGKKVYFLSNSPRRSSIVAEQLERLGVKSEYYNGLHTSGEDAYETISEKIDPFYTQLGINAYPLSLHMHSQLFQDLNLTLVDQIESASFIMNTGPEMVQPEDFDHVLQKAQQLSVPMVCVNPDISVISGGKVTLCAGTVAARYQSLGGIVKYHGKPYPEIYRNLLKKMGITDTGDVLVIGDSLATDIKGANVMGIDAALVLTGLSEQEFGLNEAARERLEQSTKYKDIHPTYVLPAFKL</sequence>
<organism evidence="1 2">
    <name type="scientific">Caedimonas varicaedens</name>
    <dbReference type="NCBI Taxonomy" id="1629334"/>
    <lineage>
        <taxon>Bacteria</taxon>
        <taxon>Pseudomonadati</taxon>
        <taxon>Pseudomonadota</taxon>
        <taxon>Alphaproteobacteria</taxon>
        <taxon>Holosporales</taxon>
        <taxon>Caedimonadaceae</taxon>
        <taxon>Caedimonas</taxon>
    </lineage>
</organism>
<dbReference type="OrthoDB" id="9791073at2"/>
<keyword evidence="1" id="KW-0378">Hydrolase</keyword>
<dbReference type="STRING" id="1629334.Cva_01616"/>
<comment type="caution">
    <text evidence="1">The sequence shown here is derived from an EMBL/GenBank/DDBJ whole genome shotgun (WGS) entry which is preliminary data.</text>
</comment>
<dbReference type="NCBIfam" id="TIGR01459">
    <property type="entry name" value="HAD-SF-IIA-hyp4"/>
    <property type="match status" value="1"/>
</dbReference>
<dbReference type="InterPro" id="IPR036412">
    <property type="entry name" value="HAD-like_sf"/>
</dbReference>
<dbReference type="GO" id="GO:0005737">
    <property type="term" value="C:cytoplasm"/>
    <property type="evidence" value="ECO:0007669"/>
    <property type="project" value="TreeGrafter"/>
</dbReference>
<name>A0A0K8MEJ9_9PROT</name>
<dbReference type="InterPro" id="IPR023214">
    <property type="entry name" value="HAD_sf"/>
</dbReference>
<proteinExistence type="predicted"/>
<dbReference type="Gene3D" id="3.40.50.1000">
    <property type="entry name" value="HAD superfamily/HAD-like"/>
    <property type="match status" value="2"/>
</dbReference>
<dbReference type="Pfam" id="PF13242">
    <property type="entry name" value="Hydrolase_like"/>
    <property type="match status" value="1"/>
</dbReference>
<dbReference type="NCBIfam" id="TIGR01460">
    <property type="entry name" value="HAD-SF-IIA"/>
    <property type="match status" value="1"/>
</dbReference>
<dbReference type="SUPFAM" id="SSF56784">
    <property type="entry name" value="HAD-like"/>
    <property type="match status" value="1"/>
</dbReference>
<keyword evidence="2" id="KW-1185">Reference proteome</keyword>
<dbReference type="PANTHER" id="PTHR19288:SF90">
    <property type="entry name" value="OS08G0542600 PROTEIN"/>
    <property type="match status" value="1"/>
</dbReference>
<protein>
    <submittedName>
        <fullName evidence="1">Putative hydrolase YutF</fullName>
    </submittedName>
</protein>
<dbReference type="PANTHER" id="PTHR19288">
    <property type="entry name" value="4-NITROPHENYLPHOSPHATASE-RELATED"/>
    <property type="match status" value="1"/>
</dbReference>
<dbReference type="AlphaFoldDB" id="A0A0K8MEJ9"/>
<gene>
    <name evidence="1" type="primary">yutF</name>
    <name evidence="1" type="ORF">Cva_01616</name>
</gene>
<dbReference type="GO" id="GO:0016791">
    <property type="term" value="F:phosphatase activity"/>
    <property type="evidence" value="ECO:0007669"/>
    <property type="project" value="TreeGrafter"/>
</dbReference>
<evidence type="ECO:0000313" key="1">
    <source>
        <dbReference type="EMBL" id="GAO98946.1"/>
    </source>
</evidence>
<evidence type="ECO:0000313" key="2">
    <source>
        <dbReference type="Proteomes" id="UP000036771"/>
    </source>
</evidence>
<dbReference type="Pfam" id="PF13344">
    <property type="entry name" value="Hydrolase_6"/>
    <property type="match status" value="1"/>
</dbReference>
<dbReference type="EMBL" id="BBVC01000104">
    <property type="protein sequence ID" value="GAO98946.1"/>
    <property type="molecule type" value="Genomic_DNA"/>
</dbReference>
<dbReference type="InterPro" id="IPR006357">
    <property type="entry name" value="HAD-SF_hydro_IIA"/>
</dbReference>
<dbReference type="InterPro" id="IPR006356">
    <property type="entry name" value="HAD-SF_hydro_IIA_hyp3"/>
</dbReference>
<reference evidence="1 2" key="1">
    <citation type="submission" date="2015-03" db="EMBL/GenBank/DDBJ databases">
        <title>Caedibacter varicaedens, whole genome shotgun sequence.</title>
        <authorList>
            <person name="Suzuki H."/>
            <person name="Dapper A.L."/>
            <person name="Gibson A.K."/>
            <person name="Jackson C."/>
            <person name="Lee H."/>
            <person name="Pejaver V.R."/>
            <person name="Doak T."/>
            <person name="Lynch M."/>
        </authorList>
    </citation>
    <scope>NUCLEOTIDE SEQUENCE [LARGE SCALE GENOMIC DNA]</scope>
</reference>
<accession>A0A0K8MEJ9</accession>